<dbReference type="InterPro" id="IPR018227">
    <property type="entry name" value="Amino_acid_transport_2"/>
</dbReference>
<reference evidence="9" key="1">
    <citation type="submission" date="2021-01" db="EMBL/GenBank/DDBJ databases">
        <authorList>
            <person name="Corre E."/>
            <person name="Pelletier E."/>
            <person name="Niang G."/>
            <person name="Scheremetjew M."/>
            <person name="Finn R."/>
            <person name="Kale V."/>
            <person name="Holt S."/>
            <person name="Cochrane G."/>
            <person name="Meng A."/>
            <person name="Brown T."/>
            <person name="Cohen L."/>
        </authorList>
    </citation>
    <scope>NUCLEOTIDE SEQUENCE</scope>
    <source>
        <strain evidence="9">CCMP1510</strain>
    </source>
</reference>
<keyword evidence="5 8" id="KW-0812">Transmembrane</keyword>
<evidence type="ECO:0000256" key="1">
    <source>
        <dbReference type="ARBA" id="ARBA00004429"/>
    </source>
</evidence>
<keyword evidence="2" id="KW-0813">Transport</keyword>
<evidence type="ECO:0000256" key="2">
    <source>
        <dbReference type="ARBA" id="ARBA00022448"/>
    </source>
</evidence>
<dbReference type="GO" id="GO:0005886">
    <property type="term" value="C:plasma membrane"/>
    <property type="evidence" value="ECO:0007669"/>
    <property type="project" value="UniProtKB-SubCell"/>
</dbReference>
<feature type="transmembrane region" description="Helical" evidence="8">
    <location>
        <begin position="399"/>
        <end position="425"/>
    </location>
</feature>
<feature type="transmembrane region" description="Helical" evidence="8">
    <location>
        <begin position="245"/>
        <end position="266"/>
    </location>
</feature>
<dbReference type="PANTHER" id="PTHR32195:SF26">
    <property type="entry name" value="TRYPTOPHAN OR TYROSINE TRANSPORTER PROTEIN"/>
    <property type="match status" value="1"/>
</dbReference>
<dbReference type="PANTHER" id="PTHR32195">
    <property type="entry name" value="OS07G0662800 PROTEIN"/>
    <property type="match status" value="1"/>
</dbReference>
<keyword evidence="4" id="KW-0997">Cell inner membrane</keyword>
<dbReference type="AlphaFoldDB" id="A0A7S3JXF4"/>
<dbReference type="GO" id="GO:0003333">
    <property type="term" value="P:amino acid transmembrane transport"/>
    <property type="evidence" value="ECO:0007669"/>
    <property type="project" value="InterPro"/>
</dbReference>
<keyword evidence="7 8" id="KW-0472">Membrane</keyword>
<feature type="transmembrane region" description="Helical" evidence="8">
    <location>
        <begin position="334"/>
        <end position="356"/>
    </location>
</feature>
<feature type="transmembrane region" description="Helical" evidence="8">
    <location>
        <begin position="203"/>
        <end position="225"/>
    </location>
</feature>
<proteinExistence type="predicted"/>
<evidence type="ECO:0000256" key="6">
    <source>
        <dbReference type="ARBA" id="ARBA00022989"/>
    </source>
</evidence>
<gene>
    <name evidence="9" type="ORF">ALAG00032_LOCUS6765</name>
</gene>
<evidence type="ECO:0000256" key="8">
    <source>
        <dbReference type="SAM" id="Phobius"/>
    </source>
</evidence>
<feature type="transmembrane region" description="Helical" evidence="8">
    <location>
        <begin position="446"/>
        <end position="468"/>
    </location>
</feature>
<dbReference type="EMBL" id="HBIJ01009654">
    <property type="protein sequence ID" value="CAE0366021.1"/>
    <property type="molecule type" value="Transcribed_RNA"/>
</dbReference>
<protein>
    <recommendedName>
        <fullName evidence="10">Amino acid transporter transmembrane domain-containing protein</fullName>
    </recommendedName>
</protein>
<comment type="subcellular location">
    <subcellularLocation>
        <location evidence="1">Cell inner membrane</location>
        <topology evidence="1">Multi-pass membrane protein</topology>
    </subcellularLocation>
</comment>
<accession>A0A7S3JXF4</accession>
<dbReference type="Pfam" id="PF03222">
    <property type="entry name" value="Trp_Tyr_perm"/>
    <property type="match status" value="2"/>
</dbReference>
<sequence length="479" mass="50801">MKPVLMIGIFFTGLSPTYGLVNSLQPSSRKRVLRSSTSSPALVTRVGRRLETVTLIAGASVGSGFLALPRISSALGTMPTVLALTASWFYLLACSLALAEGTLRTQVARQQNNENEMEGDEGASIFSVVSAAFGKNANWKTNLIVGAASSCFVLGMLATLAAQIAKARGLANLLIPNFPSTPLIGILAYVMTFGVSSRFAEKLSALLGITMLLSFFALLNSFTSFSAGVKITTATFSWITFAQNLGIFVQLLCFSEVVAVACRRLFGSRQQLLSPETTDIKTNFSPKKVIATLTAGGAIPLMMAYALVGVATGLPIGTGDPVDNLVLTGTTFQSATVIGFAASAIATTTVACLLAVSQFVSDILCSRYGYCSFRHRQIVRIASVALPLCVSYAHPDIFYKALCFAGAFPALFLWGILPTFLLATLRKSQQVSFGSSVPRLLPGGAPLLRLVQCTGIALLSLNFVTYLGPTIQRLLSFLF</sequence>
<evidence type="ECO:0000256" key="3">
    <source>
        <dbReference type="ARBA" id="ARBA00022475"/>
    </source>
</evidence>
<name>A0A7S3JXF4_9STRA</name>
<evidence type="ECO:0000256" key="4">
    <source>
        <dbReference type="ARBA" id="ARBA00022519"/>
    </source>
</evidence>
<evidence type="ECO:0000256" key="7">
    <source>
        <dbReference type="ARBA" id="ARBA00023136"/>
    </source>
</evidence>
<keyword evidence="6 8" id="KW-1133">Transmembrane helix</keyword>
<evidence type="ECO:0000256" key="5">
    <source>
        <dbReference type="ARBA" id="ARBA00022692"/>
    </source>
</evidence>
<feature type="transmembrane region" description="Helical" evidence="8">
    <location>
        <begin position="170"/>
        <end position="191"/>
    </location>
</feature>
<feature type="transmembrane region" description="Helical" evidence="8">
    <location>
        <begin position="289"/>
        <end position="314"/>
    </location>
</feature>
<organism evidence="9">
    <name type="scientific">Aureoumbra lagunensis</name>
    <dbReference type="NCBI Taxonomy" id="44058"/>
    <lineage>
        <taxon>Eukaryota</taxon>
        <taxon>Sar</taxon>
        <taxon>Stramenopiles</taxon>
        <taxon>Ochrophyta</taxon>
        <taxon>Pelagophyceae</taxon>
        <taxon>Pelagomonadales</taxon>
        <taxon>Aureoumbra</taxon>
    </lineage>
</organism>
<feature type="transmembrane region" description="Helical" evidence="8">
    <location>
        <begin position="78"/>
        <end position="99"/>
    </location>
</feature>
<feature type="transmembrane region" description="Helical" evidence="8">
    <location>
        <begin position="143"/>
        <end position="164"/>
    </location>
</feature>
<evidence type="ECO:0000313" key="9">
    <source>
        <dbReference type="EMBL" id="CAE0366021.1"/>
    </source>
</evidence>
<evidence type="ECO:0008006" key="10">
    <source>
        <dbReference type="Google" id="ProtNLM"/>
    </source>
</evidence>
<keyword evidence="3" id="KW-1003">Cell membrane</keyword>